<evidence type="ECO:0000256" key="2">
    <source>
        <dbReference type="ARBA" id="ARBA00022692"/>
    </source>
</evidence>
<dbReference type="Pfam" id="PF05705">
    <property type="entry name" value="DUF829"/>
    <property type="match status" value="1"/>
</dbReference>
<protein>
    <recommendedName>
        <fullName evidence="9">DUF829-domain-containing protein</fullName>
    </recommendedName>
</protein>
<evidence type="ECO:0000313" key="8">
    <source>
        <dbReference type="Proteomes" id="UP000799753"/>
    </source>
</evidence>
<proteinExistence type="predicted"/>
<dbReference type="InterPro" id="IPR008547">
    <property type="entry name" value="DUF829_TMEM53"/>
</dbReference>
<evidence type="ECO:0000256" key="5">
    <source>
        <dbReference type="ARBA" id="ARBA00023242"/>
    </source>
</evidence>
<evidence type="ECO:0008006" key="9">
    <source>
        <dbReference type="Google" id="ProtNLM"/>
    </source>
</evidence>
<evidence type="ECO:0000256" key="4">
    <source>
        <dbReference type="ARBA" id="ARBA00023136"/>
    </source>
</evidence>
<dbReference type="PANTHER" id="PTHR12265:SF30">
    <property type="entry name" value="TRANSMEMBRANE PROTEIN 53"/>
    <property type="match status" value="1"/>
</dbReference>
<keyword evidence="2" id="KW-0812">Transmembrane</keyword>
<evidence type="ECO:0000256" key="1">
    <source>
        <dbReference type="ARBA" id="ARBA00004126"/>
    </source>
</evidence>
<gene>
    <name evidence="7" type="ORF">P280DRAFT_466617</name>
</gene>
<dbReference type="Proteomes" id="UP000799753">
    <property type="component" value="Unassembled WGS sequence"/>
</dbReference>
<dbReference type="EMBL" id="MU006779">
    <property type="protein sequence ID" value="KAF2643895.1"/>
    <property type="molecule type" value="Genomic_DNA"/>
</dbReference>
<keyword evidence="3" id="KW-1133">Transmembrane helix</keyword>
<keyword evidence="5" id="KW-0539">Nucleus</keyword>
<comment type="subcellular location">
    <subcellularLocation>
        <location evidence="6">Endomembrane system</location>
        <topology evidence="6">Single-pass membrane protein</topology>
    </subcellularLocation>
    <subcellularLocation>
        <location evidence="1">Nucleus membrane</location>
    </subcellularLocation>
</comment>
<organism evidence="7 8">
    <name type="scientific">Massarina eburnea CBS 473.64</name>
    <dbReference type="NCBI Taxonomy" id="1395130"/>
    <lineage>
        <taxon>Eukaryota</taxon>
        <taxon>Fungi</taxon>
        <taxon>Dikarya</taxon>
        <taxon>Ascomycota</taxon>
        <taxon>Pezizomycotina</taxon>
        <taxon>Dothideomycetes</taxon>
        <taxon>Pleosporomycetidae</taxon>
        <taxon>Pleosporales</taxon>
        <taxon>Massarineae</taxon>
        <taxon>Massarinaceae</taxon>
        <taxon>Massarina</taxon>
    </lineage>
</organism>
<dbReference type="OrthoDB" id="77878at2759"/>
<keyword evidence="8" id="KW-1185">Reference proteome</keyword>
<evidence type="ECO:0000256" key="3">
    <source>
        <dbReference type="ARBA" id="ARBA00022989"/>
    </source>
</evidence>
<dbReference type="PANTHER" id="PTHR12265">
    <property type="entry name" value="TRANSMEMBRANE PROTEIN 53"/>
    <property type="match status" value="1"/>
</dbReference>
<dbReference type="AlphaFoldDB" id="A0A6A6S880"/>
<evidence type="ECO:0000313" key="7">
    <source>
        <dbReference type="EMBL" id="KAF2643895.1"/>
    </source>
</evidence>
<evidence type="ECO:0000256" key="6">
    <source>
        <dbReference type="ARBA" id="ARBA00037847"/>
    </source>
</evidence>
<keyword evidence="4" id="KW-0472">Membrane</keyword>
<accession>A0A6A6S880</accession>
<reference evidence="7" key="1">
    <citation type="journal article" date="2020" name="Stud. Mycol.">
        <title>101 Dothideomycetes genomes: a test case for predicting lifestyles and emergence of pathogens.</title>
        <authorList>
            <person name="Haridas S."/>
            <person name="Albert R."/>
            <person name="Binder M."/>
            <person name="Bloem J."/>
            <person name="Labutti K."/>
            <person name="Salamov A."/>
            <person name="Andreopoulos B."/>
            <person name="Baker S."/>
            <person name="Barry K."/>
            <person name="Bills G."/>
            <person name="Bluhm B."/>
            <person name="Cannon C."/>
            <person name="Castanera R."/>
            <person name="Culley D."/>
            <person name="Daum C."/>
            <person name="Ezra D."/>
            <person name="Gonzalez J."/>
            <person name="Henrissat B."/>
            <person name="Kuo A."/>
            <person name="Liang C."/>
            <person name="Lipzen A."/>
            <person name="Lutzoni F."/>
            <person name="Magnuson J."/>
            <person name="Mondo S."/>
            <person name="Nolan M."/>
            <person name="Ohm R."/>
            <person name="Pangilinan J."/>
            <person name="Park H.-J."/>
            <person name="Ramirez L."/>
            <person name="Alfaro M."/>
            <person name="Sun H."/>
            <person name="Tritt A."/>
            <person name="Yoshinaga Y."/>
            <person name="Zwiers L.-H."/>
            <person name="Turgeon B."/>
            <person name="Goodwin S."/>
            <person name="Spatafora J."/>
            <person name="Crous P."/>
            <person name="Grigoriev I."/>
        </authorList>
    </citation>
    <scope>NUCLEOTIDE SEQUENCE</scope>
    <source>
        <strain evidence="7">CBS 473.64</strain>
    </source>
</reference>
<name>A0A6A6S880_9PLEO</name>
<sequence length="221" mass="25001">MLYSYAKQRKAIKPAVTVVRKVLDESGYTKDGLNEKKKNLQILLHVFSNGGANTTTNLVHVIRQELGHPLPLIGLIIDSALAKGGYAQNYPGFVQSLPSNLFFKFLAPPLINLALFILEASIAMGRFERPEDLWRSTMLNEELLKVGDPVEEGSRRICYFASKADENTRWEDTLSHAELAKQRGWNVKVFLWNDTTHCNHLSKHQDEYSGAVQAMWTKSKL</sequence>
<dbReference type="GO" id="GO:0031965">
    <property type="term" value="C:nuclear membrane"/>
    <property type="evidence" value="ECO:0007669"/>
    <property type="project" value="UniProtKB-SubCell"/>
</dbReference>